<keyword evidence="1 3" id="KW-0456">Lyase</keyword>
<evidence type="ECO:0000313" key="3">
    <source>
        <dbReference type="EMBL" id="MBB5896932.1"/>
    </source>
</evidence>
<gene>
    <name evidence="3" type="ORF">BJ998_008191</name>
</gene>
<dbReference type="InterPro" id="IPR006680">
    <property type="entry name" value="Amidohydro-rel"/>
</dbReference>
<protein>
    <submittedName>
        <fullName evidence="3">Aminocarboxymuconate-semialdehyde decarboxylase</fullName>
        <ecNumber evidence="3">4.1.1.45</ecNumber>
    </submittedName>
</protein>
<dbReference type="PANTHER" id="PTHR21240">
    <property type="entry name" value="2-AMINO-3-CARBOXYLMUCONATE-6-SEMIALDEHYDE DECARBOXYLASE"/>
    <property type="match status" value="1"/>
</dbReference>
<feature type="domain" description="Amidohydrolase-related" evidence="2">
    <location>
        <begin position="8"/>
        <end position="329"/>
    </location>
</feature>
<dbReference type="AlphaFoldDB" id="A0A7W9NKR5"/>
<dbReference type="InterPro" id="IPR032466">
    <property type="entry name" value="Metal_Hydrolase"/>
</dbReference>
<evidence type="ECO:0000313" key="4">
    <source>
        <dbReference type="Proteomes" id="UP000585638"/>
    </source>
</evidence>
<dbReference type="GO" id="GO:0005737">
    <property type="term" value="C:cytoplasm"/>
    <property type="evidence" value="ECO:0007669"/>
    <property type="project" value="TreeGrafter"/>
</dbReference>
<evidence type="ECO:0000259" key="2">
    <source>
        <dbReference type="Pfam" id="PF04909"/>
    </source>
</evidence>
<dbReference type="Pfam" id="PF04909">
    <property type="entry name" value="Amidohydro_2"/>
    <property type="match status" value="1"/>
</dbReference>
<dbReference type="Gene3D" id="3.20.20.140">
    <property type="entry name" value="Metal-dependent hydrolases"/>
    <property type="match status" value="1"/>
</dbReference>
<dbReference type="SUPFAM" id="SSF51556">
    <property type="entry name" value="Metallo-dependent hydrolases"/>
    <property type="match status" value="1"/>
</dbReference>
<evidence type="ECO:0000256" key="1">
    <source>
        <dbReference type="ARBA" id="ARBA00023239"/>
    </source>
</evidence>
<dbReference type="GO" id="GO:0016787">
    <property type="term" value="F:hydrolase activity"/>
    <property type="evidence" value="ECO:0007669"/>
    <property type="project" value="InterPro"/>
</dbReference>
<proteinExistence type="predicted"/>
<keyword evidence="4" id="KW-1185">Reference proteome</keyword>
<name>A0A7W9NKR5_9PSEU</name>
<comment type="caution">
    <text evidence="3">The sequence shown here is derived from an EMBL/GenBank/DDBJ whole genome shotgun (WGS) entry which is preliminary data.</text>
</comment>
<dbReference type="EC" id="4.1.1.45" evidence="3"/>
<dbReference type="EMBL" id="JACHIR010000002">
    <property type="protein sequence ID" value="MBB5896932.1"/>
    <property type="molecule type" value="Genomic_DNA"/>
</dbReference>
<dbReference type="Proteomes" id="UP000585638">
    <property type="component" value="Unassembled WGS sequence"/>
</dbReference>
<reference evidence="3 4" key="1">
    <citation type="submission" date="2020-08" db="EMBL/GenBank/DDBJ databases">
        <title>Sequencing the genomes of 1000 actinobacteria strains.</title>
        <authorList>
            <person name="Klenk H.-P."/>
        </authorList>
    </citation>
    <scope>NUCLEOTIDE SEQUENCE [LARGE SCALE GENOMIC DNA]</scope>
    <source>
        <strain evidence="3 4">DSM 43851</strain>
    </source>
</reference>
<dbReference type="RefSeq" id="WP_184869415.1">
    <property type="nucleotide sequence ID" value="NZ_BAAAWY010000095.1"/>
</dbReference>
<accession>A0A7W9NKR5</accession>
<dbReference type="PANTHER" id="PTHR21240:SF28">
    <property type="entry name" value="ISO-OROTATE DECARBOXYLASE (EUROFUNG)"/>
    <property type="match status" value="1"/>
</dbReference>
<dbReference type="GO" id="GO:0001760">
    <property type="term" value="F:aminocarboxymuconate-semialdehyde decarboxylase activity"/>
    <property type="evidence" value="ECO:0007669"/>
    <property type="project" value="UniProtKB-EC"/>
</dbReference>
<sequence length="331" mass="34922">MSRTEVLDTHAHIVPRSLLIALEKTASAGFSARRTDSGWVVAVPGAGDTRPIGARMTEAGPRAAWLSDTGVTRQILSPWLDVLATPAAGRDWARTVNDAMAESAAEQGTVALASVDTDDGDRAADDLLEAWKRPEFAGLLLNTDPPSGPALHEPAFDPLWTVAASEGIPVVLHPPTCGPSGDLTSLGTMGNVHGRLIDNTVAVTKLILAGVLDRHPGLPLVLVHGGGFLPYQAHRLDGGYRTKEAFAVTLDRERPSAYLGDFRYDTVGLSGPSIAFLAGLVGADRVLLGSDFPFALGDPQPVRTVRDSGLDDVAVEKVLHGNADTLFRRPA</sequence>
<organism evidence="3 4">
    <name type="scientific">Kutzneria kofuensis</name>
    <dbReference type="NCBI Taxonomy" id="103725"/>
    <lineage>
        <taxon>Bacteria</taxon>
        <taxon>Bacillati</taxon>
        <taxon>Actinomycetota</taxon>
        <taxon>Actinomycetes</taxon>
        <taxon>Pseudonocardiales</taxon>
        <taxon>Pseudonocardiaceae</taxon>
        <taxon>Kutzneria</taxon>
    </lineage>
</organism>
<dbReference type="InterPro" id="IPR032465">
    <property type="entry name" value="ACMSD"/>
</dbReference>
<dbReference type="GO" id="GO:0019748">
    <property type="term" value="P:secondary metabolic process"/>
    <property type="evidence" value="ECO:0007669"/>
    <property type="project" value="TreeGrafter"/>
</dbReference>